<dbReference type="SUPFAM" id="SSF53795">
    <property type="entry name" value="PEP carboxykinase-like"/>
    <property type="match status" value="1"/>
</dbReference>
<dbReference type="Proteomes" id="UP001555342">
    <property type="component" value="Unassembled WGS sequence"/>
</dbReference>
<sequence>MSLNVPPLRLALTGPSGSGKTYSALLIANLPCGTLLYAAPQLQPSSNPEQLEPVSEPYKLPMQVIVFDSHGTLRFKENQIVRKLLDFSTAHGYGLNEMALDDFSDDDRMQLAQLIGYSLSGYGTLSYVSDESYCRDSASAPNPEVS</sequence>
<proteinExistence type="predicted"/>
<gene>
    <name evidence="1" type="ORF">AB1E22_17125</name>
</gene>
<dbReference type="RefSeq" id="WP_367596431.1">
    <property type="nucleotide sequence ID" value="NZ_JBFMVT010000002.1"/>
</dbReference>
<name>A0ABV3NXX0_9ENTR</name>
<comment type="caution">
    <text evidence="1">The sequence shown here is derived from an EMBL/GenBank/DDBJ whole genome shotgun (WGS) entry which is preliminary data.</text>
</comment>
<organism evidence="1 2">
    <name type="scientific">Buttiauxella gaviniae</name>
    <dbReference type="NCBI Taxonomy" id="82990"/>
    <lineage>
        <taxon>Bacteria</taxon>
        <taxon>Pseudomonadati</taxon>
        <taxon>Pseudomonadota</taxon>
        <taxon>Gammaproteobacteria</taxon>
        <taxon>Enterobacterales</taxon>
        <taxon>Enterobacteriaceae</taxon>
        <taxon>Buttiauxella</taxon>
    </lineage>
</organism>
<keyword evidence="2" id="KW-1185">Reference proteome</keyword>
<dbReference type="EMBL" id="JBFMVT010000002">
    <property type="protein sequence ID" value="MEW7314395.1"/>
    <property type="molecule type" value="Genomic_DNA"/>
</dbReference>
<accession>A0ABV3NXX0</accession>
<protein>
    <recommendedName>
        <fullName evidence="3">AAA+ ATPase domain-containing protein</fullName>
    </recommendedName>
</protein>
<evidence type="ECO:0000313" key="1">
    <source>
        <dbReference type="EMBL" id="MEW7314395.1"/>
    </source>
</evidence>
<evidence type="ECO:0008006" key="3">
    <source>
        <dbReference type="Google" id="ProtNLM"/>
    </source>
</evidence>
<reference evidence="1 2" key="1">
    <citation type="submission" date="2024-07" db="EMBL/GenBank/DDBJ databases">
        <authorList>
            <person name="Wang L."/>
        </authorList>
    </citation>
    <scope>NUCLEOTIDE SEQUENCE [LARGE SCALE GENOMIC DNA]</scope>
    <source>
        <strain evidence="1 2">WL359</strain>
    </source>
</reference>
<evidence type="ECO:0000313" key="2">
    <source>
        <dbReference type="Proteomes" id="UP001555342"/>
    </source>
</evidence>